<reference evidence="1 2" key="1">
    <citation type="submission" date="2017-11" db="EMBL/GenBank/DDBJ databases">
        <title>Bacillus camelliae sp. nov., isolated from pu'er tea.</title>
        <authorList>
            <person name="Niu L."/>
        </authorList>
    </citation>
    <scope>NUCLEOTIDE SEQUENCE [LARGE SCALE GENOMIC DNA]</scope>
    <source>
        <strain evidence="1 2">7578-1</strain>
    </source>
</reference>
<proteinExistence type="predicted"/>
<organism evidence="1 2">
    <name type="scientific">Heyndrickxia camelliae</name>
    <dbReference type="NCBI Taxonomy" id="1707093"/>
    <lineage>
        <taxon>Bacteria</taxon>
        <taxon>Bacillati</taxon>
        <taxon>Bacillota</taxon>
        <taxon>Bacilli</taxon>
        <taxon>Bacillales</taxon>
        <taxon>Bacillaceae</taxon>
        <taxon>Heyndrickxia</taxon>
    </lineage>
</organism>
<dbReference type="EMBL" id="PIQO01000003">
    <property type="protein sequence ID" value="PKR86073.1"/>
    <property type="molecule type" value="Genomic_DNA"/>
</dbReference>
<gene>
    <name evidence="1" type="ORF">CWO92_06795</name>
</gene>
<name>A0A2N3LNH5_9BACI</name>
<dbReference type="RefSeq" id="WP_101353442.1">
    <property type="nucleotide sequence ID" value="NZ_PIQO01000003.1"/>
</dbReference>
<comment type="caution">
    <text evidence="1">The sequence shown here is derived from an EMBL/GenBank/DDBJ whole genome shotgun (WGS) entry which is preliminary data.</text>
</comment>
<dbReference type="AlphaFoldDB" id="A0A2N3LNH5"/>
<dbReference type="OrthoDB" id="2837196at2"/>
<evidence type="ECO:0000313" key="2">
    <source>
        <dbReference type="Proteomes" id="UP000233440"/>
    </source>
</evidence>
<dbReference type="Pfam" id="PF13730">
    <property type="entry name" value="HTH_36"/>
    <property type="match status" value="1"/>
</dbReference>
<sequence length="181" mass="20864">MNVVNEKDYSKHIPRETIQQGKALLKERLCTSDIEQEPFVHLSVRESYNLSADEIEKKAYLSLDKDFIAQGGLSKLHPSALKVLLVIASHTDKDGFAWISQESIGKLVGLTRQQVGVIIHKHLLQNVYNERKLLEAIKIRKKDGQEFYLYHPINCYLDYEVYSGDDVLTEEYEELNVIEID</sequence>
<protein>
    <submittedName>
        <fullName evidence="1">Uncharacterized protein</fullName>
    </submittedName>
</protein>
<dbReference type="Proteomes" id="UP000233440">
    <property type="component" value="Unassembled WGS sequence"/>
</dbReference>
<accession>A0A2N3LNH5</accession>
<keyword evidence="2" id="KW-1185">Reference proteome</keyword>
<evidence type="ECO:0000313" key="1">
    <source>
        <dbReference type="EMBL" id="PKR86073.1"/>
    </source>
</evidence>